<dbReference type="EMBL" id="CP005934">
    <property type="protein sequence ID" value="AGN26552.1"/>
    <property type="molecule type" value="Genomic_DNA"/>
</dbReference>
<dbReference type="Proteomes" id="UP000014070">
    <property type="component" value="Chromosome"/>
</dbReference>
<evidence type="ECO:0000313" key="2">
    <source>
        <dbReference type="Proteomes" id="UP000014070"/>
    </source>
</evidence>
<protein>
    <submittedName>
        <fullName evidence="1">Uncharacterized protein</fullName>
    </submittedName>
</protein>
<organism evidence="1 2">
    <name type="scientific">Methanomassiliicoccus intestinalis (strain Issoire-Mx1)</name>
    <dbReference type="NCBI Taxonomy" id="1295009"/>
    <lineage>
        <taxon>Archaea</taxon>
        <taxon>Methanobacteriati</taxon>
        <taxon>Thermoplasmatota</taxon>
        <taxon>Thermoplasmata</taxon>
        <taxon>Methanomassiliicoccales</taxon>
        <taxon>Methanomassiliicoccaceae</taxon>
        <taxon>Methanomassiliicoccus</taxon>
    </lineage>
</organism>
<dbReference type="STRING" id="1295009.MMINT_12220"/>
<reference evidence="1 2" key="1">
    <citation type="journal article" date="2013" name="Genome Announc.">
        <title>Genome sequence of 'Candidatus Methanomassiliicoccus intestinalis' Issoire-Mx1, a third thermoplasmatales-related methanogenic archaeon from human feces.</title>
        <authorList>
            <person name="Borrel G."/>
            <person name="Harris H.M."/>
            <person name="Parisot N."/>
            <person name="Gaci N."/>
            <person name="Tottey W."/>
            <person name="Mihajlovski A."/>
            <person name="Deane J."/>
            <person name="Gribaldo S."/>
            <person name="Bardot O."/>
            <person name="Peyretaillade E."/>
            <person name="Peyret P."/>
            <person name="O'Toole P.W."/>
            <person name="Brugere J.F."/>
        </authorList>
    </citation>
    <scope>NUCLEOTIDE SEQUENCE [LARGE SCALE GENOMIC DNA]</scope>
    <source>
        <strain evidence="1 2">Issoire-Mx1</strain>
    </source>
</reference>
<dbReference type="KEGG" id="mer:MMINT_12220"/>
<keyword evidence="2" id="KW-1185">Reference proteome</keyword>
<evidence type="ECO:0000313" key="1">
    <source>
        <dbReference type="EMBL" id="AGN26552.1"/>
    </source>
</evidence>
<gene>
    <name evidence="1" type="ORF">MMINT_12220</name>
</gene>
<name>R9T6D6_METII</name>
<dbReference type="AlphaFoldDB" id="R9T6D6"/>
<proteinExistence type="predicted"/>
<accession>R9T6D6</accession>
<dbReference type="HOGENOM" id="CLU_2874891_0_0_2"/>
<sequence>MSILSLCIDLDTQLNSSQVYSEPEYSAVSAAGLTHISSTCSDRFSIDRTLLKKELRETGSLRF</sequence>
<dbReference type="InParanoid" id="R9T6D6"/>